<dbReference type="PANTHER" id="PTHR11527">
    <property type="entry name" value="HEAT-SHOCK PROTEIN 20 FAMILY MEMBER"/>
    <property type="match status" value="1"/>
</dbReference>
<dbReference type="InterPro" id="IPR002068">
    <property type="entry name" value="A-crystallin/Hsp20_dom"/>
</dbReference>
<dbReference type="InterPro" id="IPR031107">
    <property type="entry name" value="Small_HSP"/>
</dbReference>
<dbReference type="CDD" id="cd06464">
    <property type="entry name" value="ACD_sHsps-like"/>
    <property type="match status" value="1"/>
</dbReference>
<evidence type="ECO:0000256" key="3">
    <source>
        <dbReference type="SAM" id="MobiDB-lite"/>
    </source>
</evidence>
<feature type="compositionally biased region" description="Low complexity" evidence="3">
    <location>
        <begin position="162"/>
        <end position="199"/>
    </location>
</feature>
<feature type="domain" description="SHSP" evidence="4">
    <location>
        <begin position="39"/>
        <end position="150"/>
    </location>
</feature>
<organism evidence="5 6">
    <name type="scientific">Deinococcus metallilatus</name>
    <dbReference type="NCBI Taxonomy" id="1211322"/>
    <lineage>
        <taxon>Bacteria</taxon>
        <taxon>Thermotogati</taxon>
        <taxon>Deinococcota</taxon>
        <taxon>Deinococci</taxon>
        <taxon>Deinococcales</taxon>
        <taxon>Deinococcaceae</taxon>
        <taxon>Deinococcus</taxon>
    </lineage>
</organism>
<dbReference type="PROSITE" id="PS01031">
    <property type="entry name" value="SHSP"/>
    <property type="match status" value="1"/>
</dbReference>
<dbReference type="AlphaFoldDB" id="A0AAJ5F9P9"/>
<dbReference type="Gene3D" id="2.60.40.790">
    <property type="match status" value="1"/>
</dbReference>
<evidence type="ECO:0000256" key="2">
    <source>
        <dbReference type="RuleBase" id="RU003616"/>
    </source>
</evidence>
<dbReference type="Proteomes" id="UP000308000">
    <property type="component" value="Unassembled WGS sequence"/>
</dbReference>
<evidence type="ECO:0000256" key="1">
    <source>
        <dbReference type="PROSITE-ProRule" id="PRU00285"/>
    </source>
</evidence>
<comment type="caution">
    <text evidence="5">The sequence shown here is derived from an EMBL/GenBank/DDBJ whole genome shotgun (WGS) entry which is preliminary data.</text>
</comment>
<gene>
    <name evidence="5" type="ORF">FCS05_07400</name>
</gene>
<sequence>MGAALPASGGFQMMRFDPFREIEELTQRMDRAFGGAVNNQMSRLAPPVDVHEDEQGLELTLDLPGVNPDDIQIEAENQTLTVQAQRKYNRQEGRTAHRVERAYGSFVRTFSVPAKYDLSKVEADFNHGTLTIRVPRSEAAQKRNIQVRSGGQLNAPRTVDAEQGNQNQGGSQSSGQTQQGGQNSTQGSGQTGQEQQSHQ</sequence>
<dbReference type="SUPFAM" id="SSF49764">
    <property type="entry name" value="HSP20-like chaperones"/>
    <property type="match status" value="1"/>
</dbReference>
<evidence type="ECO:0000313" key="5">
    <source>
        <dbReference type="EMBL" id="TLK28980.1"/>
    </source>
</evidence>
<proteinExistence type="inferred from homology"/>
<protein>
    <submittedName>
        <fullName evidence="5">Hsp20/alpha crystallin family protein</fullName>
    </submittedName>
</protein>
<dbReference type="InterPro" id="IPR008978">
    <property type="entry name" value="HSP20-like_chaperone"/>
</dbReference>
<evidence type="ECO:0000259" key="4">
    <source>
        <dbReference type="PROSITE" id="PS01031"/>
    </source>
</evidence>
<evidence type="ECO:0000313" key="6">
    <source>
        <dbReference type="Proteomes" id="UP000308000"/>
    </source>
</evidence>
<comment type="similarity">
    <text evidence="1 2">Belongs to the small heat shock protein (HSP20) family.</text>
</comment>
<reference evidence="5 6" key="1">
    <citation type="submission" date="2019-04" db="EMBL/GenBank/DDBJ databases">
        <title>Deinococcus metalilatus MA1002 mutant No.5.</title>
        <authorList>
            <person name="Park W."/>
            <person name="Park C."/>
        </authorList>
    </citation>
    <scope>NUCLEOTIDE SEQUENCE [LARGE SCALE GENOMIC DNA]</scope>
    <source>
        <strain evidence="5 6">MA1002-m5</strain>
    </source>
</reference>
<dbReference type="Pfam" id="PF00011">
    <property type="entry name" value="HSP20"/>
    <property type="match status" value="1"/>
</dbReference>
<name>A0AAJ5F9P9_9DEIO</name>
<accession>A0AAJ5F9P9</accession>
<dbReference type="EMBL" id="VBRC01000004">
    <property type="protein sequence ID" value="TLK28980.1"/>
    <property type="molecule type" value="Genomic_DNA"/>
</dbReference>
<feature type="region of interest" description="Disordered" evidence="3">
    <location>
        <begin position="140"/>
        <end position="199"/>
    </location>
</feature>
<feature type="compositionally biased region" description="Polar residues" evidence="3">
    <location>
        <begin position="143"/>
        <end position="152"/>
    </location>
</feature>